<protein>
    <submittedName>
        <fullName evidence="3">Cytochrome biogenesis protein</fullName>
    </submittedName>
</protein>
<organism evidence="3 4">
    <name type="scientific">Vibrio qinghaiensis</name>
    <dbReference type="NCBI Taxonomy" id="2025808"/>
    <lineage>
        <taxon>Bacteria</taxon>
        <taxon>Pseudomonadati</taxon>
        <taxon>Pseudomonadota</taxon>
        <taxon>Gammaproteobacteria</taxon>
        <taxon>Vibrionales</taxon>
        <taxon>Vibrionaceae</taxon>
        <taxon>Vibrio</taxon>
    </lineage>
</organism>
<gene>
    <name evidence="3" type="ORF">CCZ37_06425</name>
</gene>
<dbReference type="RefSeq" id="WP_094500061.1">
    <property type="nucleotide sequence ID" value="NZ_CAWNHI010000001.1"/>
</dbReference>
<dbReference type="PANTHER" id="PTHR42208:SF1">
    <property type="entry name" value="HEAVY METAL TRANSPORTER"/>
    <property type="match status" value="1"/>
</dbReference>
<evidence type="ECO:0000256" key="1">
    <source>
        <dbReference type="SAM" id="Phobius"/>
    </source>
</evidence>
<feature type="transmembrane region" description="Helical" evidence="1">
    <location>
        <begin position="165"/>
        <end position="185"/>
    </location>
</feature>
<sequence>MTADWIGAFFIGLLGAGHCMGMCGGIASLLTLGEKRSDRLPIVLVFYNLGRIASYMLFGGLLGGLAASLSEFSTLNHALIWLRLIAAGLMIVLGLYVGRWWFGLLKLEKIGHKIWSFISPFGQSLLPLKKTWFALPFGFIWGWLPCGLVYSVLTWSVVSGSALSGALVMASFGLGTLPAMLLVGYGATRLKNIQQSLLFRHFAAIFIILYGLYTAYGAVSILSSTW</sequence>
<feature type="transmembrane region" description="Helical" evidence="1">
    <location>
        <begin position="80"/>
        <end position="102"/>
    </location>
</feature>
<dbReference type="EMBL" id="CP022741">
    <property type="protein sequence ID" value="ASU22240.1"/>
    <property type="molecule type" value="Genomic_DNA"/>
</dbReference>
<keyword evidence="1" id="KW-1133">Transmembrane helix</keyword>
<dbReference type="Proteomes" id="UP000215148">
    <property type="component" value="Chromosome 1"/>
</dbReference>
<accession>A0A223MXD1</accession>
<dbReference type="KEGG" id="vqi:CCZ37_06425"/>
<feature type="domain" description="Urease accessory protein UreH-like transmembrane" evidence="2">
    <location>
        <begin position="8"/>
        <end position="213"/>
    </location>
</feature>
<evidence type="ECO:0000313" key="4">
    <source>
        <dbReference type="Proteomes" id="UP000215148"/>
    </source>
</evidence>
<name>A0A223MXD1_9VIBR</name>
<feature type="transmembrane region" description="Helical" evidence="1">
    <location>
        <begin position="44"/>
        <end position="68"/>
    </location>
</feature>
<feature type="transmembrane region" description="Helical" evidence="1">
    <location>
        <begin position="197"/>
        <end position="216"/>
    </location>
</feature>
<evidence type="ECO:0000313" key="3">
    <source>
        <dbReference type="EMBL" id="ASU22240.1"/>
    </source>
</evidence>
<feature type="transmembrane region" description="Helical" evidence="1">
    <location>
        <begin position="132"/>
        <end position="153"/>
    </location>
</feature>
<feature type="transmembrane region" description="Helical" evidence="1">
    <location>
        <begin position="6"/>
        <end position="32"/>
    </location>
</feature>
<evidence type="ECO:0000259" key="2">
    <source>
        <dbReference type="Pfam" id="PF13386"/>
    </source>
</evidence>
<dbReference type="InterPro" id="IPR039447">
    <property type="entry name" value="UreH-like_TM_dom"/>
</dbReference>
<dbReference type="Pfam" id="PF13386">
    <property type="entry name" value="DsbD_2"/>
    <property type="match status" value="1"/>
</dbReference>
<reference evidence="3 4" key="1">
    <citation type="submission" date="2017-08" db="EMBL/GenBank/DDBJ databases">
        <title>The Vibrio qinghaiensis sp.-Q67 is a luminous bacteria isolated firstly from Qinghai lake, Qinghai province, China, which has been proved to be very sensitive to detect environmental and food pollutants. Therefore, complete genome analysis of V. qinghaiensis sp.-Q67 highlights the potential application of this strain on detection of hazards in the contaminated environments.</title>
        <authorList>
            <person name="Gong L."/>
        </authorList>
    </citation>
    <scope>NUCLEOTIDE SEQUENCE [LARGE SCALE GENOMIC DNA]</scope>
    <source>
        <strain evidence="3 4">Q67</strain>
    </source>
</reference>
<proteinExistence type="predicted"/>
<dbReference type="PANTHER" id="PTHR42208">
    <property type="entry name" value="HEAVY METAL TRANSPORTER-RELATED"/>
    <property type="match status" value="1"/>
</dbReference>
<keyword evidence="1" id="KW-0812">Transmembrane</keyword>
<dbReference type="AlphaFoldDB" id="A0A223MXD1"/>
<keyword evidence="4" id="KW-1185">Reference proteome</keyword>
<keyword evidence="1" id="KW-0472">Membrane</keyword>